<accession>A0AAD5UYI6</accession>
<evidence type="ECO:0000313" key="7">
    <source>
        <dbReference type="Proteomes" id="UP001212997"/>
    </source>
</evidence>
<dbReference type="InterPro" id="IPR036770">
    <property type="entry name" value="Ankyrin_rpt-contain_sf"/>
</dbReference>
<dbReference type="AlphaFoldDB" id="A0AAD5UYI6"/>
<organism evidence="6 7">
    <name type="scientific">Meripilus lineatus</name>
    <dbReference type="NCBI Taxonomy" id="2056292"/>
    <lineage>
        <taxon>Eukaryota</taxon>
        <taxon>Fungi</taxon>
        <taxon>Dikarya</taxon>
        <taxon>Basidiomycota</taxon>
        <taxon>Agaricomycotina</taxon>
        <taxon>Agaricomycetes</taxon>
        <taxon>Polyporales</taxon>
        <taxon>Meripilaceae</taxon>
        <taxon>Meripilus</taxon>
    </lineage>
</organism>
<dbReference type="SUPFAM" id="SSF48403">
    <property type="entry name" value="Ankyrin repeat"/>
    <property type="match status" value="1"/>
</dbReference>
<dbReference type="PROSITE" id="PS50865">
    <property type="entry name" value="ZF_MYND_2"/>
    <property type="match status" value="1"/>
</dbReference>
<dbReference type="Gene3D" id="1.25.40.20">
    <property type="entry name" value="Ankyrin repeat-containing domain"/>
    <property type="match status" value="1"/>
</dbReference>
<name>A0AAD5UYI6_9APHY</name>
<dbReference type="EMBL" id="JANAWD010000331">
    <property type="protein sequence ID" value="KAJ3481260.1"/>
    <property type="molecule type" value="Genomic_DNA"/>
</dbReference>
<keyword evidence="7" id="KW-1185">Reference proteome</keyword>
<dbReference type="InterPro" id="IPR002893">
    <property type="entry name" value="Znf_MYND"/>
</dbReference>
<evidence type="ECO:0000256" key="3">
    <source>
        <dbReference type="ARBA" id="ARBA00022833"/>
    </source>
</evidence>
<evidence type="ECO:0000256" key="4">
    <source>
        <dbReference type="PROSITE-ProRule" id="PRU00134"/>
    </source>
</evidence>
<comment type="caution">
    <text evidence="6">The sequence shown here is derived from an EMBL/GenBank/DDBJ whole genome shotgun (WGS) entry which is preliminary data.</text>
</comment>
<proteinExistence type="predicted"/>
<evidence type="ECO:0000313" key="6">
    <source>
        <dbReference type="EMBL" id="KAJ3481260.1"/>
    </source>
</evidence>
<reference evidence="6" key="1">
    <citation type="submission" date="2022-07" db="EMBL/GenBank/DDBJ databases">
        <title>Genome Sequence of Physisporinus lineatus.</title>
        <authorList>
            <person name="Buettner E."/>
        </authorList>
    </citation>
    <scope>NUCLEOTIDE SEQUENCE</scope>
    <source>
        <strain evidence="6">VT162</strain>
    </source>
</reference>
<evidence type="ECO:0000256" key="1">
    <source>
        <dbReference type="ARBA" id="ARBA00022723"/>
    </source>
</evidence>
<dbReference type="Pfam" id="PF01753">
    <property type="entry name" value="zf-MYND"/>
    <property type="match status" value="1"/>
</dbReference>
<gene>
    <name evidence="6" type="ORF">NLI96_g7788</name>
</gene>
<keyword evidence="1" id="KW-0479">Metal-binding</keyword>
<feature type="domain" description="MYND-type" evidence="5">
    <location>
        <begin position="283"/>
        <end position="326"/>
    </location>
</feature>
<evidence type="ECO:0000259" key="5">
    <source>
        <dbReference type="PROSITE" id="PS50865"/>
    </source>
</evidence>
<dbReference type="GO" id="GO:0008270">
    <property type="term" value="F:zinc ion binding"/>
    <property type="evidence" value="ECO:0007669"/>
    <property type="project" value="UniProtKB-KW"/>
</dbReference>
<dbReference type="SUPFAM" id="SSF144232">
    <property type="entry name" value="HIT/MYND zinc finger-like"/>
    <property type="match status" value="1"/>
</dbReference>
<keyword evidence="2 4" id="KW-0863">Zinc-finger</keyword>
<keyword evidence="3" id="KW-0862">Zinc</keyword>
<dbReference type="Proteomes" id="UP001212997">
    <property type="component" value="Unassembled WGS sequence"/>
</dbReference>
<dbReference type="Gene3D" id="6.10.140.2220">
    <property type="match status" value="1"/>
</dbReference>
<evidence type="ECO:0000256" key="2">
    <source>
        <dbReference type="ARBA" id="ARBA00022771"/>
    </source>
</evidence>
<sequence length="333" mass="37519">MSTRIPQPSEVIRQMALLTGSGPGRPIPQLIASHDPLKGVESQRLRSYFSSHCMEPGRDLDDYGRMLFSGDVDGVKADFFLRVFKHARTLERTGTTDTEAAKKAAAQELYKLYWGPTRVPIFDLMLLAILIVPRCRERHLEITRWLLNEAKVPVDGKDLSGSNAICHAISTKPAVDLEFAQILYDAGADINLRNRYGCVSAHEITMVWEAHIPEKANSAATALRWFLSHGGNMDIKDNDGMSPRNNIEATKRRDGPIKDGMRVVYAVVDQDDARREQLKGKCCTFCGIEPTENVELPRCSRCRVAKYCSPPRQCQKGDWLHHKKTCKPQEKKK</sequence>
<protein>
    <recommendedName>
        <fullName evidence="5">MYND-type domain-containing protein</fullName>
    </recommendedName>
</protein>